<comment type="similarity">
    <text evidence="1">In the C-terminal section; belongs to the transpeptidase family.</text>
</comment>
<keyword evidence="4" id="KW-0645">Protease</keyword>
<keyword evidence="8" id="KW-0133">Cell shape</keyword>
<dbReference type="Proteomes" id="UP000198618">
    <property type="component" value="Unassembled WGS sequence"/>
</dbReference>
<evidence type="ECO:0000256" key="4">
    <source>
        <dbReference type="ARBA" id="ARBA00022670"/>
    </source>
</evidence>
<dbReference type="SUPFAM" id="SSF56601">
    <property type="entry name" value="beta-lactamase/transpeptidase-like"/>
    <property type="match status" value="1"/>
</dbReference>
<dbReference type="GO" id="GO:0008955">
    <property type="term" value="F:peptidoglycan glycosyltransferase activity"/>
    <property type="evidence" value="ECO:0007669"/>
    <property type="project" value="UniProtKB-EC"/>
</dbReference>
<evidence type="ECO:0000259" key="16">
    <source>
        <dbReference type="PROSITE" id="PS50853"/>
    </source>
</evidence>
<dbReference type="FunFam" id="1.10.3810.10:FF:000001">
    <property type="entry name" value="Penicillin-binding protein 1A"/>
    <property type="match status" value="1"/>
</dbReference>
<feature type="compositionally biased region" description="Acidic residues" evidence="14">
    <location>
        <begin position="868"/>
        <end position="888"/>
    </location>
</feature>
<comment type="catalytic activity">
    <reaction evidence="13">
        <text>[GlcNAc-(1-&gt;4)-Mur2Ac(oyl-L-Ala-gamma-D-Glu-L-Lys-D-Ala-D-Ala)](n)-di-trans,octa-cis-undecaprenyl diphosphate + beta-D-GlcNAc-(1-&gt;4)-Mur2Ac(oyl-L-Ala-gamma-D-Glu-L-Lys-D-Ala-D-Ala)-di-trans,octa-cis-undecaprenyl diphosphate = [GlcNAc-(1-&gt;4)-Mur2Ac(oyl-L-Ala-gamma-D-Glu-L-Lys-D-Ala-D-Ala)](n+1)-di-trans,octa-cis-undecaprenyl diphosphate + di-trans,octa-cis-undecaprenyl diphosphate + H(+)</text>
        <dbReference type="Rhea" id="RHEA:23708"/>
        <dbReference type="Rhea" id="RHEA-COMP:9602"/>
        <dbReference type="Rhea" id="RHEA-COMP:9603"/>
        <dbReference type="ChEBI" id="CHEBI:15378"/>
        <dbReference type="ChEBI" id="CHEBI:58405"/>
        <dbReference type="ChEBI" id="CHEBI:60033"/>
        <dbReference type="ChEBI" id="CHEBI:78435"/>
        <dbReference type="EC" id="2.4.99.28"/>
    </reaction>
</comment>
<evidence type="ECO:0000313" key="17">
    <source>
        <dbReference type="EMBL" id="SES79953.1"/>
    </source>
</evidence>
<keyword evidence="15" id="KW-1133">Transmembrane helix</keyword>
<evidence type="ECO:0000256" key="9">
    <source>
        <dbReference type="ARBA" id="ARBA00022984"/>
    </source>
</evidence>
<dbReference type="InterPro" id="IPR036116">
    <property type="entry name" value="FN3_sf"/>
</dbReference>
<evidence type="ECO:0000256" key="11">
    <source>
        <dbReference type="ARBA" id="ARBA00023316"/>
    </source>
</evidence>
<evidence type="ECO:0000256" key="13">
    <source>
        <dbReference type="ARBA" id="ARBA00049902"/>
    </source>
</evidence>
<dbReference type="STRING" id="930131.SAMN05216389_102223"/>
<feature type="transmembrane region" description="Helical" evidence="15">
    <location>
        <begin position="26"/>
        <end position="50"/>
    </location>
</feature>
<protein>
    <submittedName>
        <fullName evidence="17">Penicillin-binding protein 1A</fullName>
    </submittedName>
</protein>
<dbReference type="Pfam" id="PF00041">
    <property type="entry name" value="fn3"/>
    <property type="match status" value="2"/>
</dbReference>
<evidence type="ECO:0000313" key="18">
    <source>
        <dbReference type="Proteomes" id="UP000198618"/>
    </source>
</evidence>
<evidence type="ECO:0000256" key="8">
    <source>
        <dbReference type="ARBA" id="ARBA00022960"/>
    </source>
</evidence>
<feature type="compositionally biased region" description="Polar residues" evidence="14">
    <location>
        <begin position="845"/>
        <end position="859"/>
    </location>
</feature>
<dbReference type="InterPro" id="IPR036950">
    <property type="entry name" value="PBP_transglycosylase"/>
</dbReference>
<evidence type="ECO:0000256" key="3">
    <source>
        <dbReference type="ARBA" id="ARBA00022645"/>
    </source>
</evidence>
<accession>A0A1H9ZEE3</accession>
<dbReference type="InterPro" id="IPR023346">
    <property type="entry name" value="Lysozyme-like_dom_sf"/>
</dbReference>
<dbReference type="Gene3D" id="1.10.3810.10">
    <property type="entry name" value="Biosynthetic peptidoglycan transglycosylase-like"/>
    <property type="match status" value="1"/>
</dbReference>
<dbReference type="EMBL" id="FOHE01000002">
    <property type="protein sequence ID" value="SES79953.1"/>
    <property type="molecule type" value="Genomic_DNA"/>
</dbReference>
<dbReference type="GO" id="GO:0006508">
    <property type="term" value="P:proteolysis"/>
    <property type="evidence" value="ECO:0007669"/>
    <property type="project" value="UniProtKB-KW"/>
</dbReference>
<proteinExistence type="inferred from homology"/>
<keyword evidence="7" id="KW-0378">Hydrolase</keyword>
<dbReference type="Pfam" id="PF00905">
    <property type="entry name" value="Transpeptidase"/>
    <property type="match status" value="1"/>
</dbReference>
<dbReference type="OrthoDB" id="9766909at2"/>
<dbReference type="Gene3D" id="2.60.40.10">
    <property type="entry name" value="Immunoglobulins"/>
    <property type="match status" value="2"/>
</dbReference>
<dbReference type="InterPro" id="IPR050396">
    <property type="entry name" value="Glycosyltr_51/Transpeptidase"/>
</dbReference>
<sequence length="888" mass="97951">MAQNSQTRTARRKQKKAKKKPIWKKILLSVFIFFLVIGIGVAGLFTYYIATAPKIDASKLDVPSSSIVYDKNGEVIGDLAGEEKRTKIKYDDLPQVLIDAVTATEDARFFEHSGIDLRRIGGAVVGNLRNGFGSEGASTITQQVVEQSFLSPEKKIKLKVQEQWMSLQLEREYSKEEILEMYLNRIFYGSRSFGVAQAAKTYFGKTDLHELTLPEAAILAGLPQRPTAYNPFQNPDLTKYRMETVLKLMVRHDKISQEEADEALEVDIPSLLVEETPDTNAYDAFIQQVEKEVEEKLDGVNIYTDGLEIHTTLDTEAQEYVDFLLTDSEENPIKYPDDEFQAGLVVLDTKSGAIRAIGGSRNNEGNKGFNYAIQGSRQPGSTIKPIVVYGPAIEQNKLSTYHQIHDDKPYEIGDDAVNNYDNQFHGWVSMRTAIAHSYNIPALKTLEETGFDVATPFAEGLGIELTTRQIGEAIGGTSTEVSPLQLAGAYRPFANEGIYNEPYAVTKIVYPDDQTVEFKSEPEVVMSDFTAYMITDMLKSVVTEGGGTRANVEGLPVAGKTGTSTTQEGKAKDSWFSGYTTNYTITVWTGYPDNKPIEGDRSFAQQLFRHTMSEISKDIDTPDFEKPDSVVEVAVEKGSNPAALPSEYTPSAQIVKELFVKGTEPKETSEKFDQPDPVTDLQAEYNEETDSIHVEWGYESDDDVSFEVSMSSDGGDMQSLTTTEERFIELSELDDAEEYTIQVIAISNNNDSNVSEPRTTSVSVMREEEDPEDGNIPPVANLQASYVTESNMIDVTWSYNGPPANFEVYVEPNNQSQTVQNTGIEITGVEPGTTYTLTITPIGTNGANQGTSGESTSVTVEVPAAEEAPGEGEGDNGGEDDDENVDEE</sequence>
<dbReference type="Gene3D" id="3.40.710.10">
    <property type="entry name" value="DD-peptidase/beta-lactamase superfamily"/>
    <property type="match status" value="1"/>
</dbReference>
<dbReference type="InterPro" id="IPR012338">
    <property type="entry name" value="Beta-lactam/transpept-like"/>
</dbReference>
<dbReference type="InterPro" id="IPR001460">
    <property type="entry name" value="PCN-bd_Tpept"/>
</dbReference>
<dbReference type="GO" id="GO:0008360">
    <property type="term" value="P:regulation of cell shape"/>
    <property type="evidence" value="ECO:0007669"/>
    <property type="project" value="UniProtKB-KW"/>
</dbReference>
<evidence type="ECO:0000256" key="14">
    <source>
        <dbReference type="SAM" id="MobiDB-lite"/>
    </source>
</evidence>
<dbReference type="PANTHER" id="PTHR32282">
    <property type="entry name" value="BINDING PROTEIN TRANSPEPTIDASE, PUTATIVE-RELATED"/>
    <property type="match status" value="1"/>
</dbReference>
<evidence type="ECO:0000256" key="6">
    <source>
        <dbReference type="ARBA" id="ARBA00022679"/>
    </source>
</evidence>
<dbReference type="InterPro" id="IPR003961">
    <property type="entry name" value="FN3_dom"/>
</dbReference>
<evidence type="ECO:0000256" key="15">
    <source>
        <dbReference type="SAM" id="Phobius"/>
    </source>
</evidence>
<dbReference type="Pfam" id="PF00912">
    <property type="entry name" value="Transgly"/>
    <property type="match status" value="1"/>
</dbReference>
<keyword evidence="18" id="KW-1185">Reference proteome</keyword>
<feature type="domain" description="Fibronectin type-III" evidence="16">
    <location>
        <begin position="677"/>
        <end position="767"/>
    </location>
</feature>
<name>A0A1H9ZEE3_9BACI</name>
<dbReference type="SUPFAM" id="SSF53955">
    <property type="entry name" value="Lysozyme-like"/>
    <property type="match status" value="1"/>
</dbReference>
<keyword evidence="15" id="KW-0472">Membrane</keyword>
<gene>
    <name evidence="17" type="ORF">SAMN05216389_102223</name>
</gene>
<evidence type="ECO:0000256" key="5">
    <source>
        <dbReference type="ARBA" id="ARBA00022676"/>
    </source>
</evidence>
<keyword evidence="10" id="KW-0511">Multifunctional enzyme</keyword>
<dbReference type="PANTHER" id="PTHR32282:SF29">
    <property type="entry name" value="PENICILLIN-BINDING PROTEIN 1A"/>
    <property type="match status" value="1"/>
</dbReference>
<keyword evidence="6" id="KW-0808">Transferase</keyword>
<dbReference type="InterPro" id="IPR001264">
    <property type="entry name" value="Glyco_trans_51"/>
</dbReference>
<keyword evidence="3" id="KW-0121">Carboxypeptidase</keyword>
<evidence type="ECO:0000256" key="2">
    <source>
        <dbReference type="ARBA" id="ARBA00007739"/>
    </source>
</evidence>
<feature type="region of interest" description="Disordered" evidence="14">
    <location>
        <begin position="844"/>
        <end position="888"/>
    </location>
</feature>
<keyword evidence="9" id="KW-0573">Peptidoglycan synthesis</keyword>
<dbReference type="SMART" id="SM00060">
    <property type="entry name" value="FN3"/>
    <property type="match status" value="2"/>
</dbReference>
<organism evidence="17 18">
    <name type="scientific">Oceanobacillus limi</name>
    <dbReference type="NCBI Taxonomy" id="930131"/>
    <lineage>
        <taxon>Bacteria</taxon>
        <taxon>Bacillati</taxon>
        <taxon>Bacillota</taxon>
        <taxon>Bacilli</taxon>
        <taxon>Bacillales</taxon>
        <taxon>Bacillaceae</taxon>
        <taxon>Oceanobacillus</taxon>
    </lineage>
</organism>
<dbReference type="GO" id="GO:0030288">
    <property type="term" value="C:outer membrane-bounded periplasmic space"/>
    <property type="evidence" value="ECO:0007669"/>
    <property type="project" value="TreeGrafter"/>
</dbReference>
<keyword evidence="15" id="KW-0812">Transmembrane</keyword>
<dbReference type="RefSeq" id="WP_090866855.1">
    <property type="nucleotide sequence ID" value="NZ_FOHE01000002.1"/>
</dbReference>
<dbReference type="InterPro" id="IPR013783">
    <property type="entry name" value="Ig-like_fold"/>
</dbReference>
<reference evidence="17 18" key="1">
    <citation type="submission" date="2016-10" db="EMBL/GenBank/DDBJ databases">
        <authorList>
            <person name="de Groot N.N."/>
        </authorList>
    </citation>
    <scope>NUCLEOTIDE SEQUENCE [LARGE SCALE GENOMIC DNA]</scope>
    <source>
        <strain evidence="17 18">IBRC-M 10780</strain>
    </source>
</reference>
<dbReference type="CDD" id="cd00063">
    <property type="entry name" value="FN3"/>
    <property type="match status" value="2"/>
</dbReference>
<keyword evidence="11" id="KW-0961">Cell wall biogenesis/degradation</keyword>
<dbReference type="PROSITE" id="PS50853">
    <property type="entry name" value="FN3"/>
    <property type="match status" value="2"/>
</dbReference>
<dbReference type="GO" id="GO:0071555">
    <property type="term" value="P:cell wall organization"/>
    <property type="evidence" value="ECO:0007669"/>
    <property type="project" value="UniProtKB-KW"/>
</dbReference>
<dbReference type="GO" id="GO:0008658">
    <property type="term" value="F:penicillin binding"/>
    <property type="evidence" value="ECO:0007669"/>
    <property type="project" value="InterPro"/>
</dbReference>
<dbReference type="NCBIfam" id="TIGR02074">
    <property type="entry name" value="PBP_1a_fam"/>
    <property type="match status" value="1"/>
</dbReference>
<evidence type="ECO:0000256" key="1">
    <source>
        <dbReference type="ARBA" id="ARBA00007090"/>
    </source>
</evidence>
<dbReference type="GO" id="GO:0009002">
    <property type="term" value="F:serine-type D-Ala-D-Ala carboxypeptidase activity"/>
    <property type="evidence" value="ECO:0007669"/>
    <property type="project" value="UniProtKB-EC"/>
</dbReference>
<comment type="catalytic activity">
    <reaction evidence="12">
        <text>Preferential cleavage: (Ac)2-L-Lys-D-Ala-|-D-Ala. Also transpeptidation of peptidyl-alanyl moieties that are N-acyl substituents of D-alanine.</text>
        <dbReference type="EC" id="3.4.16.4"/>
    </reaction>
</comment>
<keyword evidence="5" id="KW-0328">Glycosyltransferase</keyword>
<dbReference type="SUPFAM" id="SSF49265">
    <property type="entry name" value="Fibronectin type III"/>
    <property type="match status" value="2"/>
</dbReference>
<comment type="similarity">
    <text evidence="2">In the N-terminal section; belongs to the glycosyltransferase 51 family.</text>
</comment>
<dbReference type="GO" id="GO:0009252">
    <property type="term" value="P:peptidoglycan biosynthetic process"/>
    <property type="evidence" value="ECO:0007669"/>
    <property type="project" value="UniProtKB-KW"/>
</dbReference>
<dbReference type="AlphaFoldDB" id="A0A1H9ZEE3"/>
<evidence type="ECO:0000256" key="10">
    <source>
        <dbReference type="ARBA" id="ARBA00023268"/>
    </source>
</evidence>
<feature type="domain" description="Fibronectin type-III" evidence="16">
    <location>
        <begin position="778"/>
        <end position="865"/>
    </location>
</feature>
<evidence type="ECO:0000256" key="12">
    <source>
        <dbReference type="ARBA" id="ARBA00034000"/>
    </source>
</evidence>
<evidence type="ECO:0000256" key="7">
    <source>
        <dbReference type="ARBA" id="ARBA00022801"/>
    </source>
</evidence>